<dbReference type="EMBL" id="MU277200">
    <property type="protein sequence ID" value="KAI0064031.1"/>
    <property type="molecule type" value="Genomic_DNA"/>
</dbReference>
<protein>
    <submittedName>
        <fullName evidence="1">Uncharacterized protein</fullName>
    </submittedName>
</protein>
<reference evidence="1" key="2">
    <citation type="journal article" date="2022" name="New Phytol.">
        <title>Evolutionary transition to the ectomycorrhizal habit in the genomes of a hyperdiverse lineage of mushroom-forming fungi.</title>
        <authorList>
            <person name="Looney B."/>
            <person name="Miyauchi S."/>
            <person name="Morin E."/>
            <person name="Drula E."/>
            <person name="Courty P.E."/>
            <person name="Kohler A."/>
            <person name="Kuo A."/>
            <person name="LaButti K."/>
            <person name="Pangilinan J."/>
            <person name="Lipzen A."/>
            <person name="Riley R."/>
            <person name="Andreopoulos W."/>
            <person name="He G."/>
            <person name="Johnson J."/>
            <person name="Nolan M."/>
            <person name="Tritt A."/>
            <person name="Barry K.W."/>
            <person name="Grigoriev I.V."/>
            <person name="Nagy L.G."/>
            <person name="Hibbett D."/>
            <person name="Henrissat B."/>
            <person name="Matheny P.B."/>
            <person name="Labbe J."/>
            <person name="Martin F.M."/>
        </authorList>
    </citation>
    <scope>NUCLEOTIDE SEQUENCE</scope>
    <source>
        <strain evidence="1">HHB10654</strain>
    </source>
</reference>
<comment type="caution">
    <text evidence="1">The sequence shown here is derived from an EMBL/GenBank/DDBJ whole genome shotgun (WGS) entry which is preliminary data.</text>
</comment>
<keyword evidence="2" id="KW-1185">Reference proteome</keyword>
<reference evidence="1" key="1">
    <citation type="submission" date="2021-03" db="EMBL/GenBank/DDBJ databases">
        <authorList>
            <consortium name="DOE Joint Genome Institute"/>
            <person name="Ahrendt S."/>
            <person name="Looney B.P."/>
            <person name="Miyauchi S."/>
            <person name="Morin E."/>
            <person name="Drula E."/>
            <person name="Courty P.E."/>
            <person name="Chicoki N."/>
            <person name="Fauchery L."/>
            <person name="Kohler A."/>
            <person name="Kuo A."/>
            <person name="Labutti K."/>
            <person name="Pangilinan J."/>
            <person name="Lipzen A."/>
            <person name="Riley R."/>
            <person name="Andreopoulos W."/>
            <person name="He G."/>
            <person name="Johnson J."/>
            <person name="Barry K.W."/>
            <person name="Grigoriev I.V."/>
            <person name="Nagy L."/>
            <person name="Hibbett D."/>
            <person name="Henrissat B."/>
            <person name="Matheny P.B."/>
            <person name="Labbe J."/>
            <person name="Martin F."/>
        </authorList>
    </citation>
    <scope>NUCLEOTIDE SEQUENCE</scope>
    <source>
        <strain evidence="1">HHB10654</strain>
    </source>
</reference>
<gene>
    <name evidence="1" type="ORF">BV25DRAFT_1823532</name>
</gene>
<organism evidence="1 2">
    <name type="scientific">Artomyces pyxidatus</name>
    <dbReference type="NCBI Taxonomy" id="48021"/>
    <lineage>
        <taxon>Eukaryota</taxon>
        <taxon>Fungi</taxon>
        <taxon>Dikarya</taxon>
        <taxon>Basidiomycota</taxon>
        <taxon>Agaricomycotina</taxon>
        <taxon>Agaricomycetes</taxon>
        <taxon>Russulales</taxon>
        <taxon>Auriscalpiaceae</taxon>
        <taxon>Artomyces</taxon>
    </lineage>
</organism>
<evidence type="ECO:0000313" key="2">
    <source>
        <dbReference type="Proteomes" id="UP000814140"/>
    </source>
</evidence>
<dbReference type="Proteomes" id="UP000814140">
    <property type="component" value="Unassembled WGS sequence"/>
</dbReference>
<evidence type="ECO:0000313" key="1">
    <source>
        <dbReference type="EMBL" id="KAI0064031.1"/>
    </source>
</evidence>
<proteinExistence type="predicted"/>
<accession>A0ACB8T7C1</accession>
<name>A0ACB8T7C1_9AGAM</name>
<sequence length="247" mass="26102">MQPFSTAVALVLSLAAFSSSASAQVLDDCVGGWEWSYNSLGQTPCLVDAFLNEACDGAAYCPCNTVVYSLASACSACRNLFWFDWDDWYLNNNCTTLLLDLSSLTIPDTTRVPQWAFNPVYGTWNSTLAENIGDLPENGPAPAPVTTTSTTAPTTSAVSAASTHHGLSRGAKGAIAGGVVGGVAAILAALLLFNRRRTRTAGAGFRERVRARYFDMKVGPTGVENVRMHEGPFVQGAVSVPPEKSAV</sequence>